<dbReference type="Pfam" id="PF13560">
    <property type="entry name" value="HTH_31"/>
    <property type="match status" value="1"/>
</dbReference>
<evidence type="ECO:0000313" key="5">
    <source>
        <dbReference type="Proteomes" id="UP000678243"/>
    </source>
</evidence>
<keyword evidence="1" id="KW-0238">DNA-binding</keyword>
<organism evidence="4 5">
    <name type="scientific">Microbacterium paraoxydans</name>
    <dbReference type="NCBI Taxonomy" id="199592"/>
    <lineage>
        <taxon>Bacteria</taxon>
        <taxon>Bacillati</taxon>
        <taxon>Actinomycetota</taxon>
        <taxon>Actinomycetes</taxon>
        <taxon>Micrococcales</taxon>
        <taxon>Microbacteriaceae</taxon>
        <taxon>Microbacterium</taxon>
    </lineage>
</organism>
<dbReference type="SUPFAM" id="SSF47413">
    <property type="entry name" value="lambda repressor-like DNA-binding domains"/>
    <property type="match status" value="1"/>
</dbReference>
<dbReference type="RefSeq" id="WP_211541800.1">
    <property type="nucleotide sequence ID" value="NZ_CBDREF010000001.1"/>
</dbReference>
<comment type="caution">
    <text evidence="4">The sequence shown here is derived from an EMBL/GenBank/DDBJ whole genome shotgun (WGS) entry which is preliminary data.</text>
</comment>
<feature type="domain" description="HTH cro/C1-type" evidence="3">
    <location>
        <begin position="33"/>
        <end position="87"/>
    </location>
</feature>
<dbReference type="PANTHER" id="PTHR46797">
    <property type="entry name" value="HTH-TYPE TRANSCRIPTIONAL REGULATOR"/>
    <property type="match status" value="1"/>
</dbReference>
<sequence length="117" mass="12493">MADIVPFPRAPRPVRPHPADPEPLWRQLLGDQLRRRRHDRDETLTATAEKAGVSPQYLSEVERGLKEPSSEMIAAIAGALDTSLIELTSAVAEELRTAAAPASAAVSATRGAFALAA</sequence>
<reference evidence="4 5" key="1">
    <citation type="submission" date="2021-04" db="EMBL/GenBank/DDBJ databases">
        <title>Whole genome analysis of root endophytic bacterium Microbacterium paraoxydans ku-mp colonizing RP-bio226 rice variety.</title>
        <authorList>
            <person name="Ulaganathan K."/>
            <person name="Latha B."/>
        </authorList>
    </citation>
    <scope>NUCLEOTIDE SEQUENCE [LARGE SCALE GENOMIC DNA]</scope>
    <source>
        <strain evidence="5">ku-mp</strain>
    </source>
</reference>
<gene>
    <name evidence="4" type="ORF">KE274_05845</name>
</gene>
<dbReference type="InterPro" id="IPR050807">
    <property type="entry name" value="TransReg_Diox_bact_type"/>
</dbReference>
<dbReference type="InterPro" id="IPR001387">
    <property type="entry name" value="Cro/C1-type_HTH"/>
</dbReference>
<dbReference type="PANTHER" id="PTHR46797:SF1">
    <property type="entry name" value="METHYLPHOSPHONATE SYNTHASE"/>
    <property type="match status" value="1"/>
</dbReference>
<dbReference type="Proteomes" id="UP000678243">
    <property type="component" value="Unassembled WGS sequence"/>
</dbReference>
<dbReference type="InterPro" id="IPR010982">
    <property type="entry name" value="Lambda_DNA-bd_dom_sf"/>
</dbReference>
<keyword evidence="5" id="KW-1185">Reference proteome</keyword>
<name>A0ABS5IMP5_9MICO</name>
<dbReference type="CDD" id="cd00093">
    <property type="entry name" value="HTH_XRE"/>
    <property type="match status" value="1"/>
</dbReference>
<evidence type="ECO:0000256" key="2">
    <source>
        <dbReference type="SAM" id="MobiDB-lite"/>
    </source>
</evidence>
<dbReference type="Gene3D" id="1.10.260.40">
    <property type="entry name" value="lambda repressor-like DNA-binding domains"/>
    <property type="match status" value="1"/>
</dbReference>
<accession>A0ABS5IMP5</accession>
<evidence type="ECO:0000313" key="4">
    <source>
        <dbReference type="EMBL" id="MBS0023627.1"/>
    </source>
</evidence>
<feature type="region of interest" description="Disordered" evidence="2">
    <location>
        <begin position="1"/>
        <end position="51"/>
    </location>
</feature>
<dbReference type="PROSITE" id="PS50943">
    <property type="entry name" value="HTH_CROC1"/>
    <property type="match status" value="1"/>
</dbReference>
<evidence type="ECO:0000259" key="3">
    <source>
        <dbReference type="PROSITE" id="PS50943"/>
    </source>
</evidence>
<protein>
    <submittedName>
        <fullName evidence="4">Helix-turn-helix transcriptional regulator</fullName>
    </submittedName>
</protein>
<dbReference type="SMART" id="SM00530">
    <property type="entry name" value="HTH_XRE"/>
    <property type="match status" value="1"/>
</dbReference>
<evidence type="ECO:0000256" key="1">
    <source>
        <dbReference type="ARBA" id="ARBA00023125"/>
    </source>
</evidence>
<proteinExistence type="predicted"/>
<dbReference type="EMBL" id="JAGTUK010000002">
    <property type="protein sequence ID" value="MBS0023627.1"/>
    <property type="molecule type" value="Genomic_DNA"/>
</dbReference>